<dbReference type="Proteomes" id="UP000008553">
    <property type="component" value="Unassembled WGS sequence"/>
</dbReference>
<evidence type="ECO:0000313" key="1">
    <source>
        <dbReference type="EMBL" id="EAA21979.1"/>
    </source>
</evidence>
<name>Q7RLL2_PLAYO</name>
<sequence length="26" mass="3081">MFENMLSHLRKIDAIQLHEKKGAKNK</sequence>
<dbReference type="EMBL" id="AABL01000693">
    <property type="protein sequence ID" value="EAA21979.1"/>
    <property type="molecule type" value="Genomic_DNA"/>
</dbReference>
<organism evidence="1 2">
    <name type="scientific">Plasmodium yoelii yoelii</name>
    <dbReference type="NCBI Taxonomy" id="73239"/>
    <lineage>
        <taxon>Eukaryota</taxon>
        <taxon>Sar</taxon>
        <taxon>Alveolata</taxon>
        <taxon>Apicomplexa</taxon>
        <taxon>Aconoidasida</taxon>
        <taxon>Haemosporida</taxon>
        <taxon>Plasmodiidae</taxon>
        <taxon>Plasmodium</taxon>
        <taxon>Plasmodium (Vinckeia)</taxon>
    </lineage>
</organism>
<keyword evidence="2" id="KW-1185">Reference proteome</keyword>
<accession>Q7RLL2</accession>
<gene>
    <name evidence="1" type="ORF">PY02529</name>
</gene>
<reference evidence="1 2" key="1">
    <citation type="journal article" date="2002" name="Nature">
        <title>Genome sequence and comparative analysis of the model rodent malaria parasite Plasmodium yoelii yoelii.</title>
        <authorList>
            <person name="Carlton J.M."/>
            <person name="Angiuoli S.V."/>
            <person name="Suh B.B."/>
            <person name="Kooij T.W."/>
            <person name="Pertea M."/>
            <person name="Silva J.C."/>
            <person name="Ermolaeva M.D."/>
            <person name="Allen J.E."/>
            <person name="Selengut J.D."/>
            <person name="Koo H.L."/>
            <person name="Peterson J.D."/>
            <person name="Pop M."/>
            <person name="Kosack D.S."/>
            <person name="Shumway M.F."/>
            <person name="Bidwell S.L."/>
            <person name="Shallom S.J."/>
            <person name="van Aken S.E."/>
            <person name="Riedmuller S.B."/>
            <person name="Feldblyum T.V."/>
            <person name="Cho J.K."/>
            <person name="Quackenbush J."/>
            <person name="Sedegah M."/>
            <person name="Shoaibi A."/>
            <person name="Cummings L.M."/>
            <person name="Florens L."/>
            <person name="Yates J.R."/>
            <person name="Raine J.D."/>
            <person name="Sinden R.E."/>
            <person name="Harris M.A."/>
            <person name="Cunningham D.A."/>
            <person name="Preiser P.R."/>
            <person name="Bergman L.W."/>
            <person name="Vaidya A.B."/>
            <person name="van Lin L.H."/>
            <person name="Janse C.J."/>
            <person name="Waters A.P."/>
            <person name="Smith H.O."/>
            <person name="White O.R."/>
            <person name="Salzberg S.L."/>
            <person name="Venter J.C."/>
            <person name="Fraser C.M."/>
            <person name="Hoffman S.L."/>
            <person name="Gardner M.J."/>
            <person name="Carucci D.J."/>
        </authorList>
    </citation>
    <scope>NUCLEOTIDE SEQUENCE [LARGE SCALE GENOMIC DNA]</scope>
    <source>
        <strain evidence="1 2">17XNL</strain>
    </source>
</reference>
<evidence type="ECO:0000313" key="2">
    <source>
        <dbReference type="Proteomes" id="UP000008553"/>
    </source>
</evidence>
<dbReference type="InParanoid" id="Q7RLL2"/>
<comment type="caution">
    <text evidence="1">The sequence shown here is derived from an EMBL/GenBank/DDBJ whole genome shotgun (WGS) entry which is preliminary data.</text>
</comment>
<dbReference type="AlphaFoldDB" id="Q7RLL2"/>
<dbReference type="PaxDb" id="73239-Q7RLL2"/>
<proteinExistence type="predicted"/>
<protein>
    <submittedName>
        <fullName evidence="1">Uncharacterized protein</fullName>
    </submittedName>
</protein>